<dbReference type="GO" id="GO:0005783">
    <property type="term" value="C:endoplasmic reticulum"/>
    <property type="evidence" value="ECO:0007669"/>
    <property type="project" value="TreeGrafter"/>
</dbReference>
<dbReference type="AlphaFoldDB" id="A0A194S9M1"/>
<dbReference type="Pfam" id="PF16076">
    <property type="entry name" value="Acyltransf_C"/>
    <property type="match status" value="1"/>
</dbReference>
<dbReference type="OMA" id="SITKYHE"/>
<sequence>MALSSSSSRAAHTIPISQRLPPTLVQRAHLVLFNASFLAMILVLHAFQLCAIPSRTGKRLAKEAFGSVLVAIVALFGPSKLVITVQKDDGPGGVALEDLVVRDARGKVVRLRLDREAVLVSNHQMYADWIYPWIAMSYAGVANGLVIVLKASLEWAPLVGFAMQLFRFCFINNTTKPLDKSNLVPVAREAKRRGEPYQCLLFPEGTLYSKLTRPKSKAYAEKVGIPDTTHVLLPRATGLHHTLTALSAAPGAPFPSLTLYDLTIGYAGVPAQGYAQDYYRLQTLFGYRVPPPTVHVHVRRARAAHDVPLDDRAEFDTWLRRRWDDKDRLMAHFGEHGRFEGAEGVGDERAELDIRLRAVDFARMGVCVATVCVAVRALWWTWSAVGSVKGG</sequence>
<evidence type="ECO:0000259" key="5">
    <source>
        <dbReference type="SMART" id="SM00563"/>
    </source>
</evidence>
<dbReference type="STRING" id="578459.A0A194S9M1"/>
<keyword evidence="4" id="KW-0472">Membrane</keyword>
<dbReference type="SMART" id="SM00563">
    <property type="entry name" value="PlsC"/>
    <property type="match status" value="1"/>
</dbReference>
<dbReference type="PANTHER" id="PTHR10983:SF16">
    <property type="entry name" value="LYSOCARDIOLIPIN ACYLTRANSFERASE 1"/>
    <property type="match status" value="1"/>
</dbReference>
<keyword evidence="2" id="KW-0808">Transferase</keyword>
<keyword evidence="3" id="KW-0012">Acyltransferase</keyword>
<dbReference type="GO" id="GO:0036149">
    <property type="term" value="P:phosphatidylinositol acyl-chain remodeling"/>
    <property type="evidence" value="ECO:0007669"/>
    <property type="project" value="TreeGrafter"/>
</dbReference>
<dbReference type="SUPFAM" id="SSF69593">
    <property type="entry name" value="Glycerol-3-phosphate (1)-acyltransferase"/>
    <property type="match status" value="1"/>
</dbReference>
<dbReference type="OrthoDB" id="189226at2759"/>
<evidence type="ECO:0000256" key="1">
    <source>
        <dbReference type="ARBA" id="ARBA00008655"/>
    </source>
</evidence>
<feature type="transmembrane region" description="Helical" evidence="4">
    <location>
        <begin position="129"/>
        <end position="149"/>
    </location>
</feature>
<keyword evidence="7" id="KW-1185">Reference proteome</keyword>
<feature type="transmembrane region" description="Helical" evidence="4">
    <location>
        <begin position="30"/>
        <end position="52"/>
    </location>
</feature>
<evidence type="ECO:0000313" key="6">
    <source>
        <dbReference type="EMBL" id="KPV77284.1"/>
    </source>
</evidence>
<feature type="transmembrane region" description="Helical" evidence="4">
    <location>
        <begin position="64"/>
        <end position="83"/>
    </location>
</feature>
<dbReference type="EMBL" id="KQ474074">
    <property type="protein sequence ID" value="KPV77284.1"/>
    <property type="molecule type" value="Genomic_DNA"/>
</dbReference>
<evidence type="ECO:0000313" key="7">
    <source>
        <dbReference type="Proteomes" id="UP000053890"/>
    </source>
</evidence>
<evidence type="ECO:0000256" key="4">
    <source>
        <dbReference type="SAM" id="Phobius"/>
    </source>
</evidence>
<dbReference type="RefSeq" id="XP_018273333.1">
    <property type="nucleotide sequence ID" value="XM_018415690.1"/>
</dbReference>
<proteinExistence type="inferred from homology"/>
<organism evidence="6 7">
    <name type="scientific">Rhodotorula graminis (strain WP1)</name>
    <dbReference type="NCBI Taxonomy" id="578459"/>
    <lineage>
        <taxon>Eukaryota</taxon>
        <taxon>Fungi</taxon>
        <taxon>Dikarya</taxon>
        <taxon>Basidiomycota</taxon>
        <taxon>Pucciniomycotina</taxon>
        <taxon>Microbotryomycetes</taxon>
        <taxon>Sporidiobolales</taxon>
        <taxon>Sporidiobolaceae</taxon>
        <taxon>Rhodotorula</taxon>
    </lineage>
</organism>
<name>A0A194S9M1_RHOGW</name>
<feature type="domain" description="Phospholipid/glycerol acyltransferase" evidence="5">
    <location>
        <begin position="117"/>
        <end position="240"/>
    </location>
</feature>
<keyword evidence="4" id="KW-0812">Transmembrane</keyword>
<gene>
    <name evidence="6" type="ORF">RHOBADRAFT_51163</name>
</gene>
<dbReference type="PANTHER" id="PTHR10983">
    <property type="entry name" value="1-ACYLGLYCEROL-3-PHOSPHATE ACYLTRANSFERASE-RELATED"/>
    <property type="match status" value="1"/>
</dbReference>
<keyword evidence="4" id="KW-1133">Transmembrane helix</keyword>
<dbReference type="GeneID" id="28976138"/>
<dbReference type="GO" id="GO:0016746">
    <property type="term" value="F:acyltransferase activity"/>
    <property type="evidence" value="ECO:0007669"/>
    <property type="project" value="UniProtKB-KW"/>
</dbReference>
<dbReference type="Proteomes" id="UP000053890">
    <property type="component" value="Unassembled WGS sequence"/>
</dbReference>
<reference evidence="6 7" key="1">
    <citation type="journal article" date="2015" name="Front. Microbiol.">
        <title>Genome sequence of the plant growth promoting endophytic yeast Rhodotorula graminis WP1.</title>
        <authorList>
            <person name="Firrincieli A."/>
            <person name="Otillar R."/>
            <person name="Salamov A."/>
            <person name="Schmutz J."/>
            <person name="Khan Z."/>
            <person name="Redman R.S."/>
            <person name="Fleck N.D."/>
            <person name="Lindquist E."/>
            <person name="Grigoriev I.V."/>
            <person name="Doty S.L."/>
        </authorList>
    </citation>
    <scope>NUCLEOTIDE SEQUENCE [LARGE SCALE GENOMIC DNA]</scope>
    <source>
        <strain evidence="6 7">WP1</strain>
    </source>
</reference>
<accession>A0A194S9M1</accession>
<evidence type="ECO:0000256" key="3">
    <source>
        <dbReference type="ARBA" id="ARBA00023315"/>
    </source>
</evidence>
<dbReference type="InterPro" id="IPR002123">
    <property type="entry name" value="Plipid/glycerol_acylTrfase"/>
</dbReference>
<protein>
    <recommendedName>
        <fullName evidence="5">Phospholipid/glycerol acyltransferase domain-containing protein</fullName>
    </recommendedName>
</protein>
<dbReference type="InterPro" id="IPR032098">
    <property type="entry name" value="Acyltransf_C"/>
</dbReference>
<dbReference type="Pfam" id="PF01553">
    <property type="entry name" value="Acyltransferase"/>
    <property type="match status" value="1"/>
</dbReference>
<comment type="similarity">
    <text evidence="1">Belongs to the 1-acyl-sn-glycerol-3-phosphate acyltransferase family.</text>
</comment>
<dbReference type="CDD" id="cd07990">
    <property type="entry name" value="LPLAT_LCLAT1-like"/>
    <property type="match status" value="1"/>
</dbReference>
<feature type="transmembrane region" description="Helical" evidence="4">
    <location>
        <begin position="361"/>
        <end position="382"/>
    </location>
</feature>
<evidence type="ECO:0000256" key="2">
    <source>
        <dbReference type="ARBA" id="ARBA00022679"/>
    </source>
</evidence>